<proteinExistence type="predicted"/>
<feature type="transmembrane region" description="Helical" evidence="6">
    <location>
        <begin position="322"/>
        <end position="342"/>
    </location>
</feature>
<feature type="transmembrane region" description="Helical" evidence="6">
    <location>
        <begin position="348"/>
        <end position="369"/>
    </location>
</feature>
<feature type="transmembrane region" description="Helical" evidence="6">
    <location>
        <begin position="243"/>
        <end position="262"/>
    </location>
</feature>
<keyword evidence="4 6" id="KW-1133">Transmembrane helix</keyword>
<evidence type="ECO:0000256" key="5">
    <source>
        <dbReference type="ARBA" id="ARBA00023136"/>
    </source>
</evidence>
<dbReference type="NCBIfam" id="TIGR00360">
    <property type="entry name" value="ComEC_N-term"/>
    <property type="match status" value="1"/>
</dbReference>
<dbReference type="Proteomes" id="UP001325680">
    <property type="component" value="Chromosome"/>
</dbReference>
<evidence type="ECO:0000313" key="9">
    <source>
        <dbReference type="EMBL" id="WQD40638.1"/>
    </source>
</evidence>
<dbReference type="InterPro" id="IPR052159">
    <property type="entry name" value="Competence_DNA_uptake"/>
</dbReference>
<dbReference type="InterPro" id="IPR004477">
    <property type="entry name" value="ComEC_N"/>
</dbReference>
<name>A0ABZ0WBF3_9BACT</name>
<keyword evidence="10" id="KW-1185">Reference proteome</keyword>
<reference evidence="9 10" key="1">
    <citation type="submission" date="2023-12" db="EMBL/GenBank/DDBJ databases">
        <title>Genome sequencing and assembly of bacterial species from a model synthetic community.</title>
        <authorList>
            <person name="Hogle S.L."/>
        </authorList>
    </citation>
    <scope>NUCLEOTIDE SEQUENCE [LARGE SCALE GENOMIC DNA]</scope>
    <source>
        <strain evidence="9 10">HAMBI_3031</strain>
    </source>
</reference>
<sequence>MITGIILQWYLQSPIAVSIVIFVVSGAVFFMIGALRNFKSWKWAPLRGLMMVITLITFGMMLTWLKDVRHQNHWLGKSYQTGDMLVARLEEPLVAKERSYKAVATVRHILKSGNKSPVSGNIIIYFKKDSINASLRAGDRILIAKDLQEIHNAGNPGGFDYERYALFNGITHQVYLTDKGYEKLPGNGLPWYQSWLLQSRNYVLSAIKAHIKGAKEQGLAEAMLIGYKDDLDKSLLQSYTNTGVVHVIAVSGMHLALLYWLLNLLFAPLLRRKKTKWLHAVLVLAFLWFFSLITGGAASIVRAAVMFTFITVGKQINRNASIYNILAVSAFCQFCYNPYWLWDVGFQLSYAAVLSIVVFYKPIYNLLFVKNKILHAIWQLAAVSIAAQILTTPIALYYFHQFPVYFLLSNLVVVPVSTVVLVATLVLVLLSPIKIIAAFIGSLLNGLIWWLNTFIERMEDFPLAVWWSISINLAQSLLLFVLIAGIAFWLMAQRKSGFWWAMSSLCIFLLIRAASFYDAGKQQKLIVYNANRYAAMDIISGRYYSFYGDTEALTNGSVMNYVMNPCRILHRSTAEQVQKPEYSGNVVLFHNKKVLCINQPLRKSIEAAPLSADLVILSGNPRLYISDLLKKVKPSQIVIDGSVPAWKARYWLRDCDSLQIACHNVATSGAFVMSLY</sequence>
<feature type="domain" description="ComEC/Rec2-related protein" evidence="7">
    <location>
        <begin position="223"/>
        <end position="491"/>
    </location>
</feature>
<feature type="transmembrane region" description="Helical" evidence="6">
    <location>
        <begin position="405"/>
        <end position="428"/>
    </location>
</feature>
<dbReference type="Pfam" id="PF13567">
    <property type="entry name" value="DUF4131"/>
    <property type="match status" value="1"/>
</dbReference>
<keyword evidence="3 6" id="KW-0812">Transmembrane</keyword>
<dbReference type="RefSeq" id="WP_245957642.1">
    <property type="nucleotide sequence ID" value="NZ_CP139960.1"/>
</dbReference>
<dbReference type="PANTHER" id="PTHR30619">
    <property type="entry name" value="DNA INTERNALIZATION/COMPETENCE PROTEIN COMEC/REC2"/>
    <property type="match status" value="1"/>
</dbReference>
<feature type="transmembrane region" description="Helical" evidence="6">
    <location>
        <begin position="44"/>
        <end position="65"/>
    </location>
</feature>
<evidence type="ECO:0000256" key="3">
    <source>
        <dbReference type="ARBA" id="ARBA00022692"/>
    </source>
</evidence>
<dbReference type="Pfam" id="PF03772">
    <property type="entry name" value="Competence"/>
    <property type="match status" value="1"/>
</dbReference>
<evidence type="ECO:0000259" key="7">
    <source>
        <dbReference type="Pfam" id="PF03772"/>
    </source>
</evidence>
<dbReference type="PANTHER" id="PTHR30619:SF1">
    <property type="entry name" value="RECOMBINATION PROTEIN 2"/>
    <property type="match status" value="1"/>
</dbReference>
<evidence type="ECO:0000313" key="10">
    <source>
        <dbReference type="Proteomes" id="UP001325680"/>
    </source>
</evidence>
<evidence type="ECO:0000256" key="4">
    <source>
        <dbReference type="ARBA" id="ARBA00022989"/>
    </source>
</evidence>
<evidence type="ECO:0000256" key="2">
    <source>
        <dbReference type="ARBA" id="ARBA00022475"/>
    </source>
</evidence>
<feature type="transmembrane region" description="Helical" evidence="6">
    <location>
        <begin position="464"/>
        <end position="490"/>
    </location>
</feature>
<feature type="transmembrane region" description="Helical" evidence="6">
    <location>
        <begin position="9"/>
        <end position="32"/>
    </location>
</feature>
<keyword evidence="2" id="KW-1003">Cell membrane</keyword>
<protein>
    <submittedName>
        <fullName evidence="9">ComEC/Rec2 family competence protein</fullName>
    </submittedName>
</protein>
<feature type="transmembrane region" description="Helical" evidence="6">
    <location>
        <begin position="282"/>
        <end position="310"/>
    </location>
</feature>
<accession>A0ABZ0WBF3</accession>
<dbReference type="EMBL" id="CP139960">
    <property type="protein sequence ID" value="WQD40638.1"/>
    <property type="molecule type" value="Genomic_DNA"/>
</dbReference>
<dbReference type="InterPro" id="IPR025405">
    <property type="entry name" value="DUF4131"/>
</dbReference>
<evidence type="ECO:0000259" key="8">
    <source>
        <dbReference type="Pfam" id="PF13567"/>
    </source>
</evidence>
<feature type="transmembrane region" description="Helical" evidence="6">
    <location>
        <begin position="435"/>
        <end position="452"/>
    </location>
</feature>
<evidence type="ECO:0000256" key="1">
    <source>
        <dbReference type="ARBA" id="ARBA00004651"/>
    </source>
</evidence>
<evidence type="ECO:0000256" key="6">
    <source>
        <dbReference type="SAM" id="Phobius"/>
    </source>
</evidence>
<feature type="transmembrane region" description="Helical" evidence="6">
    <location>
        <begin position="376"/>
        <end position="399"/>
    </location>
</feature>
<keyword evidence="5 6" id="KW-0472">Membrane</keyword>
<gene>
    <name evidence="9" type="ORF">U0035_10805</name>
</gene>
<feature type="domain" description="DUF4131" evidence="8">
    <location>
        <begin position="22"/>
        <end position="178"/>
    </location>
</feature>
<organism evidence="9 10">
    <name type="scientific">Niabella yanshanensis</name>
    <dbReference type="NCBI Taxonomy" id="577386"/>
    <lineage>
        <taxon>Bacteria</taxon>
        <taxon>Pseudomonadati</taxon>
        <taxon>Bacteroidota</taxon>
        <taxon>Chitinophagia</taxon>
        <taxon>Chitinophagales</taxon>
        <taxon>Chitinophagaceae</taxon>
        <taxon>Niabella</taxon>
    </lineage>
</organism>
<feature type="transmembrane region" description="Helical" evidence="6">
    <location>
        <begin position="497"/>
        <end position="517"/>
    </location>
</feature>
<comment type="subcellular location">
    <subcellularLocation>
        <location evidence="1">Cell membrane</location>
        <topology evidence="1">Multi-pass membrane protein</topology>
    </subcellularLocation>
</comment>